<organism evidence="5 6">
    <name type="scientific">Crotalaria pallida</name>
    <name type="common">Smooth rattlebox</name>
    <name type="synonym">Crotalaria striata</name>
    <dbReference type="NCBI Taxonomy" id="3830"/>
    <lineage>
        <taxon>Eukaryota</taxon>
        <taxon>Viridiplantae</taxon>
        <taxon>Streptophyta</taxon>
        <taxon>Embryophyta</taxon>
        <taxon>Tracheophyta</taxon>
        <taxon>Spermatophyta</taxon>
        <taxon>Magnoliopsida</taxon>
        <taxon>eudicotyledons</taxon>
        <taxon>Gunneridae</taxon>
        <taxon>Pentapetalae</taxon>
        <taxon>rosids</taxon>
        <taxon>fabids</taxon>
        <taxon>Fabales</taxon>
        <taxon>Fabaceae</taxon>
        <taxon>Papilionoideae</taxon>
        <taxon>50 kb inversion clade</taxon>
        <taxon>genistoids sensu lato</taxon>
        <taxon>core genistoids</taxon>
        <taxon>Crotalarieae</taxon>
        <taxon>Crotalaria</taxon>
    </lineage>
</organism>
<dbReference type="AlphaFoldDB" id="A0AAN9J3A6"/>
<comment type="caution">
    <text evidence="5">The sequence shown here is derived from an EMBL/GenBank/DDBJ whole genome shotgun (WGS) entry which is preliminary data.</text>
</comment>
<protein>
    <recommendedName>
        <fullName evidence="2">RNA methyltransferase</fullName>
        <ecNumber evidence="2">2.1.1.-</ecNumber>
    </recommendedName>
</protein>
<evidence type="ECO:0000313" key="5">
    <source>
        <dbReference type="EMBL" id="KAK7291405.1"/>
    </source>
</evidence>
<feature type="region of interest" description="Disordered" evidence="3">
    <location>
        <begin position="1"/>
        <end position="48"/>
    </location>
</feature>
<dbReference type="GO" id="GO:0040031">
    <property type="term" value="P:snRNA modification"/>
    <property type="evidence" value="ECO:0007669"/>
    <property type="project" value="TreeGrafter"/>
</dbReference>
<dbReference type="GO" id="GO:0008171">
    <property type="term" value="F:O-methyltransferase activity"/>
    <property type="evidence" value="ECO:0007669"/>
    <property type="project" value="UniProtKB-UniRule"/>
</dbReference>
<keyword evidence="2" id="KW-0808">Transferase</keyword>
<dbReference type="GO" id="GO:0032259">
    <property type="term" value="P:methylation"/>
    <property type="evidence" value="ECO:0007669"/>
    <property type="project" value="UniProtKB-KW"/>
</dbReference>
<dbReference type="InterPro" id="IPR039772">
    <property type="entry name" value="Bin3-like"/>
</dbReference>
<feature type="domain" description="Bin3-type SAM" evidence="4">
    <location>
        <begin position="49"/>
        <end position="303"/>
    </location>
</feature>
<dbReference type="SUPFAM" id="SSF53335">
    <property type="entry name" value="S-adenosyl-L-methionine-dependent methyltransferases"/>
    <property type="match status" value="1"/>
</dbReference>
<keyword evidence="2" id="KW-0489">Methyltransferase</keyword>
<sequence>MEKNAEEDPSKKEEEKEQQQQQNKNAERGDESQKPKDDLKRKQTDHYDDPRLKLMDKEWFKDKKCAVLGCNTGKLTIQIAQEFGCRTILGIDNNAELIKEAYTNLGEAVETKSSAKKIRTEDSSSDEEIPVEMRARGDGSPSSAFIERNLSDVVSFKEMRFNRITPRFAQKYNTIVCKNESILNNLQCSLSETYWKDLDLKAGDIVPAIQTISYNLRQSGGQFVLEPKSLKPYGSEFYNAEEETRAMGLDPKEIVRDKQFIRIFNPQFWRRFVDGDYTYTSLEQINFEGQCIVVFWRYPTISD</sequence>
<dbReference type="InterPro" id="IPR029063">
    <property type="entry name" value="SAM-dependent_MTases_sf"/>
</dbReference>
<keyword evidence="1 2" id="KW-0949">S-adenosyl-L-methionine</keyword>
<dbReference type="Gene3D" id="3.40.50.150">
    <property type="entry name" value="Vaccinia Virus protein VP39"/>
    <property type="match status" value="1"/>
</dbReference>
<evidence type="ECO:0000256" key="1">
    <source>
        <dbReference type="PROSITE-ProRule" id="PRU00848"/>
    </source>
</evidence>
<name>A0AAN9J3A6_CROPI</name>
<dbReference type="PANTHER" id="PTHR12315">
    <property type="entry name" value="BICOID-INTERACTING PROTEIN RELATED"/>
    <property type="match status" value="1"/>
</dbReference>
<comment type="similarity">
    <text evidence="2">Belongs to the methyltransferase superfamily.</text>
</comment>
<evidence type="ECO:0000256" key="2">
    <source>
        <dbReference type="RuleBase" id="RU367087"/>
    </source>
</evidence>
<dbReference type="GO" id="GO:0008173">
    <property type="term" value="F:RNA methyltransferase activity"/>
    <property type="evidence" value="ECO:0007669"/>
    <property type="project" value="UniProtKB-UniRule"/>
</dbReference>
<evidence type="ECO:0000259" key="4">
    <source>
        <dbReference type="PROSITE" id="PS51515"/>
    </source>
</evidence>
<evidence type="ECO:0000313" key="6">
    <source>
        <dbReference type="Proteomes" id="UP001372338"/>
    </source>
</evidence>
<dbReference type="InterPro" id="IPR024160">
    <property type="entry name" value="BIN3_SAM-bd_dom"/>
</dbReference>
<keyword evidence="6" id="KW-1185">Reference proteome</keyword>
<gene>
    <name evidence="5" type="ORF">RIF29_06521</name>
</gene>
<proteinExistence type="inferred from homology"/>
<dbReference type="PROSITE" id="PS51515">
    <property type="entry name" value="BIN3_SAM"/>
    <property type="match status" value="1"/>
</dbReference>
<dbReference type="EMBL" id="JAYWIO010000001">
    <property type="protein sequence ID" value="KAK7291405.1"/>
    <property type="molecule type" value="Genomic_DNA"/>
</dbReference>
<reference evidence="5 6" key="1">
    <citation type="submission" date="2024-01" db="EMBL/GenBank/DDBJ databases">
        <title>The genomes of 5 underutilized Papilionoideae crops provide insights into root nodulation and disease resistanc.</title>
        <authorList>
            <person name="Yuan L."/>
        </authorList>
    </citation>
    <scope>NUCLEOTIDE SEQUENCE [LARGE SCALE GENOMIC DNA]</scope>
    <source>
        <strain evidence="5">ZHUSHIDOU_FW_LH</strain>
        <tissue evidence="5">Leaf</tissue>
    </source>
</reference>
<evidence type="ECO:0000256" key="3">
    <source>
        <dbReference type="SAM" id="MobiDB-lite"/>
    </source>
</evidence>
<feature type="compositionally biased region" description="Basic and acidic residues" evidence="3">
    <location>
        <begin position="25"/>
        <end position="48"/>
    </location>
</feature>
<dbReference type="EC" id="2.1.1.-" evidence="2"/>
<dbReference type="Proteomes" id="UP001372338">
    <property type="component" value="Unassembled WGS sequence"/>
</dbReference>
<feature type="compositionally biased region" description="Basic and acidic residues" evidence="3">
    <location>
        <begin position="1"/>
        <end position="18"/>
    </location>
</feature>
<dbReference type="GO" id="GO:0017069">
    <property type="term" value="F:snRNA binding"/>
    <property type="evidence" value="ECO:0007669"/>
    <property type="project" value="TreeGrafter"/>
</dbReference>
<accession>A0AAN9J3A6</accession>
<dbReference type="PANTHER" id="PTHR12315:SF0">
    <property type="entry name" value="7SK SNRNA METHYLPHOSPHATE CAPPING ENZYME"/>
    <property type="match status" value="1"/>
</dbReference>